<feature type="domain" description="SCP2" evidence="1">
    <location>
        <begin position="34"/>
        <end position="123"/>
    </location>
</feature>
<dbReference type="Gene3D" id="3.30.1050.10">
    <property type="entry name" value="SCP2 sterol-binding domain"/>
    <property type="match status" value="1"/>
</dbReference>
<gene>
    <name evidence="2" type="ORF">NBH00_19900</name>
</gene>
<keyword evidence="3" id="KW-1185">Reference proteome</keyword>
<accession>A0ABY5DSQ4</accession>
<dbReference type="InterPro" id="IPR003033">
    <property type="entry name" value="SCP2_sterol-bd_dom"/>
</dbReference>
<evidence type="ECO:0000313" key="2">
    <source>
        <dbReference type="EMBL" id="UTI63594.1"/>
    </source>
</evidence>
<dbReference type="InterPro" id="IPR036527">
    <property type="entry name" value="SCP2_sterol-bd_dom_sf"/>
</dbReference>
<dbReference type="Proteomes" id="UP001056035">
    <property type="component" value="Chromosome"/>
</dbReference>
<dbReference type="Pfam" id="PF02036">
    <property type="entry name" value="SCP2"/>
    <property type="match status" value="1"/>
</dbReference>
<reference evidence="2 3" key="1">
    <citation type="submission" date="2022-06" db="EMBL/GenBank/DDBJ databases">
        <title>Paraconexibacter antarcticus.</title>
        <authorList>
            <person name="Kim C.S."/>
        </authorList>
    </citation>
    <scope>NUCLEOTIDE SEQUENCE [LARGE SCALE GENOMIC DNA]</scope>
    <source>
        <strain evidence="2 3">02-257</strain>
    </source>
</reference>
<sequence length="144" mass="15830">MTAANSEATSTMTPIDPQSMADKTVEFFLQAAHDEHLGDRLSLANTSVHIHFTDDVGLTLRLDSQPISAEARIVGQAEVELWGSADKFLSYIRGERHLAMAIMHGEIEFAGPVRKFLRIMPILRSFDFSMFKGTGTPAAQEPPA</sequence>
<dbReference type="RefSeq" id="WP_254570319.1">
    <property type="nucleotide sequence ID" value="NZ_CP098502.1"/>
</dbReference>
<evidence type="ECO:0000259" key="1">
    <source>
        <dbReference type="Pfam" id="PF02036"/>
    </source>
</evidence>
<name>A0ABY5DSQ4_9ACTN</name>
<organism evidence="2 3">
    <name type="scientific">Paraconexibacter antarcticus</name>
    <dbReference type="NCBI Taxonomy" id="2949664"/>
    <lineage>
        <taxon>Bacteria</taxon>
        <taxon>Bacillati</taxon>
        <taxon>Actinomycetota</taxon>
        <taxon>Thermoleophilia</taxon>
        <taxon>Solirubrobacterales</taxon>
        <taxon>Paraconexibacteraceae</taxon>
        <taxon>Paraconexibacter</taxon>
    </lineage>
</organism>
<dbReference type="EMBL" id="CP098502">
    <property type="protein sequence ID" value="UTI63594.1"/>
    <property type="molecule type" value="Genomic_DNA"/>
</dbReference>
<proteinExistence type="predicted"/>
<dbReference type="SUPFAM" id="SSF55718">
    <property type="entry name" value="SCP-like"/>
    <property type="match status" value="1"/>
</dbReference>
<evidence type="ECO:0000313" key="3">
    <source>
        <dbReference type="Proteomes" id="UP001056035"/>
    </source>
</evidence>
<protein>
    <submittedName>
        <fullName evidence="2">SCP2 sterol-binding domain-containing protein</fullName>
    </submittedName>
</protein>